<evidence type="ECO:0000256" key="2">
    <source>
        <dbReference type="ARBA" id="ARBA00022771"/>
    </source>
</evidence>
<evidence type="ECO:0000313" key="8">
    <source>
        <dbReference type="Proteomes" id="UP000703269"/>
    </source>
</evidence>
<keyword evidence="1" id="KW-0479">Metal-binding</keyword>
<gene>
    <name evidence="7" type="ORF">PsYK624_018730</name>
</gene>
<dbReference type="PROSITE" id="PS50865">
    <property type="entry name" value="ZF_MYND_2"/>
    <property type="match status" value="1"/>
</dbReference>
<keyword evidence="2 4" id="KW-0863">Zinc-finger</keyword>
<evidence type="ECO:0000313" key="7">
    <source>
        <dbReference type="EMBL" id="GJE85794.1"/>
    </source>
</evidence>
<dbReference type="Proteomes" id="UP000703269">
    <property type="component" value="Unassembled WGS sequence"/>
</dbReference>
<organism evidence="7 8">
    <name type="scientific">Phanerochaete sordida</name>
    <dbReference type="NCBI Taxonomy" id="48140"/>
    <lineage>
        <taxon>Eukaryota</taxon>
        <taxon>Fungi</taxon>
        <taxon>Dikarya</taxon>
        <taxon>Basidiomycota</taxon>
        <taxon>Agaricomycotina</taxon>
        <taxon>Agaricomycetes</taxon>
        <taxon>Polyporales</taxon>
        <taxon>Phanerochaetaceae</taxon>
        <taxon>Phanerochaete</taxon>
    </lineage>
</organism>
<dbReference type="GO" id="GO:0008270">
    <property type="term" value="F:zinc ion binding"/>
    <property type="evidence" value="ECO:0007669"/>
    <property type="project" value="UniProtKB-KW"/>
</dbReference>
<name>A0A9P3L8S2_9APHY</name>
<evidence type="ECO:0000256" key="4">
    <source>
        <dbReference type="PROSITE-ProRule" id="PRU00134"/>
    </source>
</evidence>
<feature type="compositionally biased region" description="Polar residues" evidence="5">
    <location>
        <begin position="1"/>
        <end position="17"/>
    </location>
</feature>
<accession>A0A9P3L8S2</accession>
<feature type="domain" description="MYND-type" evidence="6">
    <location>
        <begin position="688"/>
        <end position="726"/>
    </location>
</feature>
<dbReference type="SUPFAM" id="SSF144232">
    <property type="entry name" value="HIT/MYND zinc finger-like"/>
    <property type="match status" value="1"/>
</dbReference>
<comment type="caution">
    <text evidence="7">The sequence shown here is derived from an EMBL/GenBank/DDBJ whole genome shotgun (WGS) entry which is preliminary data.</text>
</comment>
<sequence>MHNLPENNAHSPGSSRGSNRHSRKANVKPPQSLKYVFADSFADDWVESADQLCGLLELPDLTTRSGLRKVHANLSNIHQSLEQTFNYAKKINNSRVMGAVITIYTKMCMEDSVLQSKILDKGFYDHLATLVQDNDTRQIALRALNSISFTSGKQVPAGFRRAAPIVLKEALKYLDDPTTLATLTGIFAHGAFYSARFSDPTFDVVQLVRALLDALKGPHATPYIFDHAMMIFTAASYQTWKHCGQIASFITLQAALLHSKDLARRCQAVHILERVWLPGRSDAEDGKELVMKDSGRNCISTTSIVNDLRIEDLPDALRTAADKHGRDTLLMKQLQQGQAAYTSVFMRYDIETELLAVGRELARLVYDFQYALPDVLCACCGEIAHCNNCHEGLPWVKLVERCMQALRTQDSPSNQDLLYADMLEWKSLSHLDADAQYEFCKSALKRHPHCPLFYYLPSPGKNKIDAEDQLRLAKKGLKFTDAPLWLRIALAGLAVDAAWSSAMKPLASAANAVHPQVAYPYLVCVRSDAKWILDEGPPDGLTRSQYLSRYIWAHILLEGPGTSFKAPSIRRAMKELEISIEFLRLYGNQAEGFSRAAVCFKRIAEVQRQGRAEWADLLVRSDEWYLEQLADPKSRQHQDEHAFHDSLLQWTTKFEAFNIQDASAETETTEPPKRACNGMGGTVDLLPCSWCLRPSAALKKCGGCGKEKYCDAECQKLHWKTHRERCLKDKRLLLTAAGSLPESTAQTTS</sequence>
<dbReference type="InterPro" id="IPR016024">
    <property type="entry name" value="ARM-type_fold"/>
</dbReference>
<dbReference type="SUPFAM" id="SSF48371">
    <property type="entry name" value="ARM repeat"/>
    <property type="match status" value="1"/>
</dbReference>
<evidence type="ECO:0000256" key="3">
    <source>
        <dbReference type="ARBA" id="ARBA00022833"/>
    </source>
</evidence>
<dbReference type="InterPro" id="IPR002893">
    <property type="entry name" value="Znf_MYND"/>
</dbReference>
<evidence type="ECO:0000256" key="5">
    <source>
        <dbReference type="SAM" id="MobiDB-lite"/>
    </source>
</evidence>
<feature type="region of interest" description="Disordered" evidence="5">
    <location>
        <begin position="1"/>
        <end position="27"/>
    </location>
</feature>
<evidence type="ECO:0000259" key="6">
    <source>
        <dbReference type="PROSITE" id="PS50865"/>
    </source>
</evidence>
<proteinExistence type="predicted"/>
<dbReference type="EMBL" id="BPQB01000003">
    <property type="protein sequence ID" value="GJE85794.1"/>
    <property type="molecule type" value="Genomic_DNA"/>
</dbReference>
<dbReference type="OrthoDB" id="2799691at2759"/>
<evidence type="ECO:0000256" key="1">
    <source>
        <dbReference type="ARBA" id="ARBA00022723"/>
    </source>
</evidence>
<dbReference type="PROSITE" id="PS01360">
    <property type="entry name" value="ZF_MYND_1"/>
    <property type="match status" value="1"/>
</dbReference>
<dbReference type="AlphaFoldDB" id="A0A9P3L8S2"/>
<reference evidence="7 8" key="1">
    <citation type="submission" date="2021-08" db="EMBL/GenBank/DDBJ databases">
        <title>Draft Genome Sequence of Phanerochaete sordida strain YK-624.</title>
        <authorList>
            <person name="Mori T."/>
            <person name="Dohra H."/>
            <person name="Suzuki T."/>
            <person name="Kawagishi H."/>
            <person name="Hirai H."/>
        </authorList>
    </citation>
    <scope>NUCLEOTIDE SEQUENCE [LARGE SCALE GENOMIC DNA]</scope>
    <source>
        <strain evidence="7 8">YK-624</strain>
    </source>
</reference>
<keyword evidence="3" id="KW-0862">Zinc</keyword>
<dbReference type="Pfam" id="PF01753">
    <property type="entry name" value="zf-MYND"/>
    <property type="match status" value="1"/>
</dbReference>
<protein>
    <recommendedName>
        <fullName evidence="6">MYND-type domain-containing protein</fullName>
    </recommendedName>
</protein>
<keyword evidence="8" id="KW-1185">Reference proteome</keyword>
<dbReference type="Gene3D" id="6.10.140.2220">
    <property type="match status" value="1"/>
</dbReference>